<sequence>MLKMLQTNCKNNMLDSQVNIVKRLEKLSKWQEEQKRLLDDRQNMQRKMLGLEHQDIYEKMGFLNGNDIIQNIDKGGGDTSGDQLKKFEIQDDFGSDSEIKEIESRLFQTRNKIQGELTNQRNFNSIDYNNEQFEVKDIKPKRPYLKRGEGIKARYKISPESLRLNNLPRYKYADAHSKIKNIQRRKLAPRVKPSQKNAVIETNKIDCIDEIKHDVNEKQFHKILANANPPNSSTPDTRAFKADSSSISITLPNVRLGETEIKETKSCEDFEENGTEHQVEPYVAITWSKVLNPQHLKPLPIHEIRQNLSKSGRNDCNDDENLSIFELLERQADQGAIDMNSSCVRKFLNNKMNNDKNEVNDSKMPINSRYADCRLRPTVEEVLRCDSDDENSFSDATDDRDQRCQTPGILTYLSAESRNESTLHADKMNLHVRFSEENSTCKYDNGEDIISNNSILDEETSSNKSSYLFHQFKDALFSALLGKGAGDDKTTDQNMLMSSPPSALTQELQEKSNIIKLRLEELEKEIASFRNNNIELLRAKQEYEMEKAHFSQERNEALDRLKDDKIQMEMYLHDERMKIEEERRKFEHQMRVQKQVITNKERKEIARLKDELETLQSQLKQKEQLHASAQARLRVQIRNMERDQKQLYEDIERLTKENKRLQNEKQKLEREGNNKMLMEINRNIAKLAPKVTNPNTCNASSEYFELNNRSGVKNSKALHSSSTQKSNVKSHRIMKAPPNTRNTSRTDLKNDSENSCALYKLDIDDRCNDSEGDLADDDDDDIIDDDNDDDEDEDEDEDDEDERQSVKKRKYISMSQRKNQRRKSDDNDDYDDRSKKQYQRSKPNRSKRYKDRNDDDDDDDEDEDDDNDDGDDDAKDVKSHPKLQKPIKPQKIHQANELCNKRFLDKLDDECFYVGLGHDGGSARRGSNFAPNAYKPFQCCPTKLEKSTKVPKMTAQRIGHGDGDAANKRGGSSAGNFQFGPATVSGGTGAAGKSAKAAHKKDKDSKTPFRQIVKNDADDDDDEDDDDDDDDDASAPMGKVSYTSPRKSSGSAAKKATGGNKQVANDKSYDSGKSSKKAKDGDKLNVKTGFYYLHKRLKNLYDLFQDISLWE</sequence>
<feature type="region of interest" description="Disordered" evidence="3">
    <location>
        <begin position="769"/>
        <end position="894"/>
    </location>
</feature>
<reference evidence="4" key="1">
    <citation type="journal article" date="2014" name="BMC Genomics">
        <title>Characterizing the developmental transcriptome of the oriental fruit fly, Bactrocera dorsalis (Diptera: Tephritidae) through comparative genomic analysis with Drosophila melanogaster utilizing modENCODE datasets.</title>
        <authorList>
            <person name="Geib S.M."/>
            <person name="Calla B."/>
            <person name="Hall B."/>
            <person name="Hou S."/>
            <person name="Manoukis N.C."/>
        </authorList>
    </citation>
    <scope>NUCLEOTIDE SEQUENCE</scope>
    <source>
        <strain evidence="4">Punador</strain>
    </source>
</reference>
<dbReference type="PANTHER" id="PTHR10331">
    <property type="entry name" value="T COMPLEX PROTEIN 10"/>
    <property type="match status" value="1"/>
</dbReference>
<feature type="compositionally biased region" description="Polar residues" evidence="3">
    <location>
        <begin position="712"/>
        <end position="727"/>
    </location>
</feature>
<feature type="compositionally biased region" description="Acidic residues" evidence="3">
    <location>
        <begin position="770"/>
        <end position="802"/>
    </location>
</feature>
<feature type="region of interest" description="Disordered" evidence="3">
    <location>
        <begin position="946"/>
        <end position="1081"/>
    </location>
</feature>
<dbReference type="GO" id="GO:0060271">
    <property type="term" value="P:cilium assembly"/>
    <property type="evidence" value="ECO:0007669"/>
    <property type="project" value="TreeGrafter"/>
</dbReference>
<dbReference type="EMBL" id="GAKP01013123">
    <property type="protein sequence ID" value="JAC45829.1"/>
    <property type="molecule type" value="Transcribed_RNA"/>
</dbReference>
<evidence type="ECO:0000256" key="2">
    <source>
        <dbReference type="SAM" id="Coils"/>
    </source>
</evidence>
<evidence type="ECO:0000256" key="1">
    <source>
        <dbReference type="ARBA" id="ARBA00005627"/>
    </source>
</evidence>
<evidence type="ECO:0000256" key="3">
    <source>
        <dbReference type="SAM" id="MobiDB-lite"/>
    </source>
</evidence>
<feature type="coiled-coil region" evidence="2">
    <location>
        <begin position="505"/>
        <end position="560"/>
    </location>
</feature>
<keyword evidence="2" id="KW-0175">Coiled coil</keyword>
<proteinExistence type="inferred from homology"/>
<dbReference type="PANTHER" id="PTHR10331:SF6">
    <property type="entry name" value="SPINDLE ASSEMBLY ABNORMAL 4"/>
    <property type="match status" value="1"/>
</dbReference>
<accession>A0A034VTQ0</accession>
<feature type="compositionally biased region" description="Acidic residues" evidence="3">
    <location>
        <begin position="854"/>
        <end position="874"/>
    </location>
</feature>
<feature type="compositionally biased region" description="Acidic residues" evidence="3">
    <location>
        <begin position="1017"/>
        <end position="1033"/>
    </location>
</feature>
<dbReference type="GO" id="GO:0005813">
    <property type="term" value="C:centrosome"/>
    <property type="evidence" value="ECO:0007669"/>
    <property type="project" value="TreeGrafter"/>
</dbReference>
<organism evidence="4">
    <name type="scientific">Bactrocera dorsalis</name>
    <name type="common">Oriental fruit fly</name>
    <name type="synonym">Dacus dorsalis</name>
    <dbReference type="NCBI Taxonomy" id="27457"/>
    <lineage>
        <taxon>Eukaryota</taxon>
        <taxon>Metazoa</taxon>
        <taxon>Ecdysozoa</taxon>
        <taxon>Arthropoda</taxon>
        <taxon>Hexapoda</taxon>
        <taxon>Insecta</taxon>
        <taxon>Pterygota</taxon>
        <taxon>Neoptera</taxon>
        <taxon>Endopterygota</taxon>
        <taxon>Diptera</taxon>
        <taxon>Brachycera</taxon>
        <taxon>Muscomorpha</taxon>
        <taxon>Tephritoidea</taxon>
        <taxon>Tephritidae</taxon>
        <taxon>Bactrocera</taxon>
        <taxon>Bactrocera</taxon>
    </lineage>
</organism>
<protein>
    <submittedName>
        <fullName evidence="4">Centromere protein J</fullName>
    </submittedName>
</protein>
<comment type="similarity">
    <text evidence="1">Belongs to the TCP10 family.</text>
</comment>
<evidence type="ECO:0000313" key="4">
    <source>
        <dbReference type="EMBL" id="JAC45829.1"/>
    </source>
</evidence>
<feature type="compositionally biased region" description="Basic residues" evidence="3">
    <location>
        <begin position="836"/>
        <end position="850"/>
    </location>
</feature>
<dbReference type="GO" id="GO:0061511">
    <property type="term" value="P:centriole elongation"/>
    <property type="evidence" value="ECO:0007669"/>
    <property type="project" value="TreeGrafter"/>
</dbReference>
<feature type="coiled-coil region" evidence="2">
    <location>
        <begin position="27"/>
        <end position="54"/>
    </location>
</feature>
<name>A0A034VTQ0_BACDO</name>
<feature type="compositionally biased region" description="Polar residues" evidence="3">
    <location>
        <begin position="1041"/>
        <end position="1051"/>
    </location>
</feature>
<feature type="coiled-coil region" evidence="2">
    <location>
        <begin position="598"/>
        <end position="678"/>
    </location>
</feature>
<dbReference type="InterPro" id="IPR026581">
    <property type="entry name" value="TCP10L/CENPJ"/>
</dbReference>
<dbReference type="GO" id="GO:0015631">
    <property type="term" value="F:tubulin binding"/>
    <property type="evidence" value="ECO:0007669"/>
    <property type="project" value="TreeGrafter"/>
</dbReference>
<gene>
    <name evidence="4" type="primary">CENPJ</name>
</gene>
<feature type="region of interest" description="Disordered" evidence="3">
    <location>
        <begin position="712"/>
        <end position="750"/>
    </location>
</feature>
<dbReference type="GO" id="GO:0005814">
    <property type="term" value="C:centriole"/>
    <property type="evidence" value="ECO:0007669"/>
    <property type="project" value="TreeGrafter"/>
</dbReference>
<feature type="compositionally biased region" description="Basic residues" evidence="3">
    <location>
        <begin position="880"/>
        <end position="891"/>
    </location>
</feature>
<dbReference type="AlphaFoldDB" id="A0A034VTQ0"/>
<dbReference type="OrthoDB" id="10252174at2759"/>